<gene>
    <name evidence="2" type="primary">20342991</name>
    <name evidence="1" type="ORF">GGTG_02533</name>
</gene>
<evidence type="ECO:0000313" key="3">
    <source>
        <dbReference type="Proteomes" id="UP000006039"/>
    </source>
</evidence>
<name>J3NMM7_GAET3</name>
<dbReference type="EnsemblFungi" id="EJT82560">
    <property type="protein sequence ID" value="EJT82560"/>
    <property type="gene ID" value="GGTG_02533"/>
</dbReference>
<evidence type="ECO:0000313" key="1">
    <source>
        <dbReference type="EMBL" id="EJT82560.1"/>
    </source>
</evidence>
<protein>
    <submittedName>
        <fullName evidence="1 2">Uncharacterized protein</fullName>
    </submittedName>
</protein>
<accession>J3NMM7</accession>
<dbReference type="RefSeq" id="XP_009218569.1">
    <property type="nucleotide sequence ID" value="XM_009220305.1"/>
</dbReference>
<keyword evidence="3" id="KW-1185">Reference proteome</keyword>
<dbReference type="EMBL" id="GL385395">
    <property type="protein sequence ID" value="EJT82560.1"/>
    <property type="molecule type" value="Genomic_DNA"/>
</dbReference>
<dbReference type="AlphaFoldDB" id="J3NMM7"/>
<reference evidence="1" key="3">
    <citation type="submission" date="2010-09" db="EMBL/GenBank/DDBJ databases">
        <title>Annotation of Gaeumannomyces graminis var. tritici R3-111a-1.</title>
        <authorList>
            <consortium name="The Broad Institute Genome Sequencing Platform"/>
            <person name="Ma L.-J."/>
            <person name="Dead R."/>
            <person name="Young S.K."/>
            <person name="Zeng Q."/>
            <person name="Gargeya S."/>
            <person name="Fitzgerald M."/>
            <person name="Haas B."/>
            <person name="Abouelleil A."/>
            <person name="Alvarado L."/>
            <person name="Arachchi H.M."/>
            <person name="Berlin A."/>
            <person name="Brown A."/>
            <person name="Chapman S.B."/>
            <person name="Chen Z."/>
            <person name="Dunbar C."/>
            <person name="Freedman E."/>
            <person name="Gearin G."/>
            <person name="Gellesch M."/>
            <person name="Goldberg J."/>
            <person name="Griggs A."/>
            <person name="Gujja S."/>
            <person name="Heiman D."/>
            <person name="Howarth C."/>
            <person name="Larson L."/>
            <person name="Lui A."/>
            <person name="MacDonald P.J.P."/>
            <person name="Mehta T."/>
            <person name="Montmayeur A."/>
            <person name="Murphy C."/>
            <person name="Neiman D."/>
            <person name="Pearson M."/>
            <person name="Priest M."/>
            <person name="Roberts A."/>
            <person name="Saif S."/>
            <person name="Shea T."/>
            <person name="Shenoy N."/>
            <person name="Sisk P."/>
            <person name="Stolte C."/>
            <person name="Sykes S."/>
            <person name="Yandava C."/>
            <person name="Wortman J."/>
            <person name="Nusbaum C."/>
            <person name="Birren B."/>
        </authorList>
    </citation>
    <scope>NUCLEOTIDE SEQUENCE</scope>
    <source>
        <strain evidence="1">R3-111a-1</strain>
    </source>
</reference>
<dbReference type="HOGENOM" id="CLU_2704925_0_0_1"/>
<sequence length="73" mass="8164">MSEGLTSMPWAIRVAHAVEWEDGTGSRDDAWPLACALCPSPTPSLGHRKRRKRLDVEMTLTAWRKVQLATCQS</sequence>
<reference evidence="2" key="4">
    <citation type="journal article" date="2015" name="G3 (Bethesda)">
        <title>Genome sequences of three phytopathogenic species of the Magnaporthaceae family of fungi.</title>
        <authorList>
            <person name="Okagaki L.H."/>
            <person name="Nunes C.C."/>
            <person name="Sailsbery J."/>
            <person name="Clay B."/>
            <person name="Brown D."/>
            <person name="John T."/>
            <person name="Oh Y."/>
            <person name="Young N."/>
            <person name="Fitzgerald M."/>
            <person name="Haas B.J."/>
            <person name="Zeng Q."/>
            <person name="Young S."/>
            <person name="Adiconis X."/>
            <person name="Fan L."/>
            <person name="Levin J.Z."/>
            <person name="Mitchell T.K."/>
            <person name="Okubara P.A."/>
            <person name="Farman M.L."/>
            <person name="Kohn L.M."/>
            <person name="Birren B."/>
            <person name="Ma L.-J."/>
            <person name="Dean R.A."/>
        </authorList>
    </citation>
    <scope>NUCLEOTIDE SEQUENCE</scope>
    <source>
        <strain evidence="2">R3-111a-1</strain>
    </source>
</reference>
<proteinExistence type="predicted"/>
<dbReference type="VEuPathDB" id="FungiDB:GGTG_02533"/>
<evidence type="ECO:0000313" key="2">
    <source>
        <dbReference type="EnsemblFungi" id="EJT82560"/>
    </source>
</evidence>
<reference evidence="3" key="1">
    <citation type="submission" date="2010-07" db="EMBL/GenBank/DDBJ databases">
        <title>The genome sequence of Gaeumannomyces graminis var. tritici strain R3-111a-1.</title>
        <authorList>
            <consortium name="The Broad Institute Genome Sequencing Platform"/>
            <person name="Ma L.-J."/>
            <person name="Dead R."/>
            <person name="Young S."/>
            <person name="Zeng Q."/>
            <person name="Koehrsen M."/>
            <person name="Alvarado L."/>
            <person name="Berlin A."/>
            <person name="Chapman S.B."/>
            <person name="Chen Z."/>
            <person name="Freedman E."/>
            <person name="Gellesch M."/>
            <person name="Goldberg J."/>
            <person name="Griggs A."/>
            <person name="Gujja S."/>
            <person name="Heilman E.R."/>
            <person name="Heiman D."/>
            <person name="Hepburn T."/>
            <person name="Howarth C."/>
            <person name="Jen D."/>
            <person name="Larson L."/>
            <person name="Mehta T."/>
            <person name="Neiman D."/>
            <person name="Pearson M."/>
            <person name="Roberts A."/>
            <person name="Saif S."/>
            <person name="Shea T."/>
            <person name="Shenoy N."/>
            <person name="Sisk P."/>
            <person name="Stolte C."/>
            <person name="Sykes S."/>
            <person name="Walk T."/>
            <person name="White J."/>
            <person name="Yandava C."/>
            <person name="Haas B."/>
            <person name="Nusbaum C."/>
            <person name="Birren B."/>
        </authorList>
    </citation>
    <scope>NUCLEOTIDE SEQUENCE [LARGE SCALE GENOMIC DNA]</scope>
    <source>
        <strain evidence="3">R3-111a-1</strain>
    </source>
</reference>
<reference evidence="1" key="2">
    <citation type="submission" date="2010-07" db="EMBL/GenBank/DDBJ databases">
        <authorList>
            <consortium name="The Broad Institute Genome Sequencing Platform"/>
            <consortium name="Broad Institute Genome Sequencing Center for Infectious Disease"/>
            <person name="Ma L.-J."/>
            <person name="Dead R."/>
            <person name="Young S."/>
            <person name="Zeng Q."/>
            <person name="Koehrsen M."/>
            <person name="Alvarado L."/>
            <person name="Berlin A."/>
            <person name="Chapman S.B."/>
            <person name="Chen Z."/>
            <person name="Freedman E."/>
            <person name="Gellesch M."/>
            <person name="Goldberg J."/>
            <person name="Griggs A."/>
            <person name="Gujja S."/>
            <person name="Heilman E.R."/>
            <person name="Heiman D."/>
            <person name="Hepburn T."/>
            <person name="Howarth C."/>
            <person name="Jen D."/>
            <person name="Larson L."/>
            <person name="Mehta T."/>
            <person name="Neiman D."/>
            <person name="Pearson M."/>
            <person name="Roberts A."/>
            <person name="Saif S."/>
            <person name="Shea T."/>
            <person name="Shenoy N."/>
            <person name="Sisk P."/>
            <person name="Stolte C."/>
            <person name="Sykes S."/>
            <person name="Walk T."/>
            <person name="White J."/>
            <person name="Yandava C."/>
            <person name="Haas B."/>
            <person name="Nusbaum C."/>
            <person name="Birren B."/>
        </authorList>
    </citation>
    <scope>NUCLEOTIDE SEQUENCE</scope>
    <source>
        <strain evidence="1">R3-111a-1</strain>
    </source>
</reference>
<organism evidence="1">
    <name type="scientific">Gaeumannomyces tritici (strain R3-111a-1)</name>
    <name type="common">Wheat and barley take-all root rot fungus</name>
    <name type="synonym">Gaeumannomyces graminis var. tritici</name>
    <dbReference type="NCBI Taxonomy" id="644352"/>
    <lineage>
        <taxon>Eukaryota</taxon>
        <taxon>Fungi</taxon>
        <taxon>Dikarya</taxon>
        <taxon>Ascomycota</taxon>
        <taxon>Pezizomycotina</taxon>
        <taxon>Sordariomycetes</taxon>
        <taxon>Sordariomycetidae</taxon>
        <taxon>Magnaporthales</taxon>
        <taxon>Magnaporthaceae</taxon>
        <taxon>Gaeumannomyces</taxon>
    </lineage>
</organism>
<reference evidence="2" key="5">
    <citation type="submission" date="2018-04" db="UniProtKB">
        <authorList>
            <consortium name="EnsemblFungi"/>
        </authorList>
    </citation>
    <scope>IDENTIFICATION</scope>
    <source>
        <strain evidence="2">R3-111a-1</strain>
    </source>
</reference>
<dbReference type="Proteomes" id="UP000006039">
    <property type="component" value="Unassembled WGS sequence"/>
</dbReference>
<dbReference type="GeneID" id="20342991"/>